<dbReference type="AlphaFoldDB" id="X1CBB3"/>
<sequence>MNLMTTRIAWRNLWRHPQRTFLFATHDRRLHDQVSRLLTLEDGRITQDQCR</sequence>
<gene>
    <name evidence="1" type="ORF">S01H4_50153</name>
</gene>
<accession>X1CBB3</accession>
<comment type="caution">
    <text evidence="1">The sequence shown here is derived from an EMBL/GenBank/DDBJ whole genome shotgun (WGS) entry which is preliminary data.</text>
</comment>
<reference evidence="1" key="1">
    <citation type="journal article" date="2014" name="Front. Microbiol.">
        <title>High frequency of phylogenetically diverse reductive dehalogenase-homologous genes in deep subseafloor sedimentary metagenomes.</title>
        <authorList>
            <person name="Kawai M."/>
            <person name="Futagami T."/>
            <person name="Toyoda A."/>
            <person name="Takaki Y."/>
            <person name="Nishi S."/>
            <person name="Hori S."/>
            <person name="Arai W."/>
            <person name="Tsubouchi T."/>
            <person name="Morono Y."/>
            <person name="Uchiyama I."/>
            <person name="Ito T."/>
            <person name="Fujiyama A."/>
            <person name="Inagaki F."/>
            <person name="Takami H."/>
        </authorList>
    </citation>
    <scope>NUCLEOTIDE SEQUENCE</scope>
    <source>
        <strain evidence="1">Expedition CK06-06</strain>
    </source>
</reference>
<name>X1CBB3_9ZZZZ</name>
<proteinExistence type="predicted"/>
<evidence type="ECO:0000313" key="1">
    <source>
        <dbReference type="EMBL" id="GAG90497.1"/>
    </source>
</evidence>
<dbReference type="EMBL" id="BART01028447">
    <property type="protein sequence ID" value="GAG90497.1"/>
    <property type="molecule type" value="Genomic_DNA"/>
</dbReference>
<protein>
    <submittedName>
        <fullName evidence="1">Uncharacterized protein</fullName>
    </submittedName>
</protein>
<organism evidence="1">
    <name type="scientific">marine sediment metagenome</name>
    <dbReference type="NCBI Taxonomy" id="412755"/>
    <lineage>
        <taxon>unclassified sequences</taxon>
        <taxon>metagenomes</taxon>
        <taxon>ecological metagenomes</taxon>
    </lineage>
</organism>